<reference evidence="2 4" key="1">
    <citation type="journal article" date="2012" name="Nat. Biotechnol.">
        <title>Reference genome sequence of the model plant Setaria.</title>
        <authorList>
            <person name="Bennetzen J.L."/>
            <person name="Schmutz J."/>
            <person name="Wang H."/>
            <person name="Percifield R."/>
            <person name="Hawkins J."/>
            <person name="Pontaroli A.C."/>
            <person name="Estep M."/>
            <person name="Feng L."/>
            <person name="Vaughn J.N."/>
            <person name="Grimwood J."/>
            <person name="Jenkins J."/>
            <person name="Barry K."/>
            <person name="Lindquist E."/>
            <person name="Hellsten U."/>
            <person name="Deshpande S."/>
            <person name="Wang X."/>
            <person name="Wu X."/>
            <person name="Mitros T."/>
            <person name="Triplett J."/>
            <person name="Yang X."/>
            <person name="Ye C.Y."/>
            <person name="Mauro-Herrera M."/>
            <person name="Wang L."/>
            <person name="Li P."/>
            <person name="Sharma M."/>
            <person name="Sharma R."/>
            <person name="Ronald P.C."/>
            <person name="Panaud O."/>
            <person name="Kellogg E.A."/>
            <person name="Brutnell T.P."/>
            <person name="Doust A.N."/>
            <person name="Tuskan G.A."/>
            <person name="Rokhsar D."/>
            <person name="Devos K.M."/>
        </authorList>
    </citation>
    <scope>NUCLEOTIDE SEQUENCE [LARGE SCALE GENOMIC DNA]</scope>
    <source>
        <strain evidence="4">cv. Yugu1</strain>
        <strain evidence="2">Yugu1</strain>
    </source>
</reference>
<dbReference type="InterPro" id="IPR038765">
    <property type="entry name" value="Papain-like_cys_pep_sf"/>
</dbReference>
<dbReference type="AlphaFoldDB" id="K3ZLF2"/>
<protein>
    <recommendedName>
        <fullName evidence="1">Peptidase C1A papain C-terminal domain-containing protein</fullName>
    </recommendedName>
</protein>
<dbReference type="EMBL" id="AGNK02005049">
    <property type="status" value="NOT_ANNOTATED_CDS"/>
    <property type="molecule type" value="Genomic_DNA"/>
</dbReference>
<evidence type="ECO:0000259" key="1">
    <source>
        <dbReference type="Pfam" id="PF00112"/>
    </source>
</evidence>
<dbReference type="SUPFAM" id="SSF54001">
    <property type="entry name" value="Cysteine proteinases"/>
    <property type="match status" value="1"/>
</dbReference>
<reference evidence="3" key="3">
    <citation type="submission" date="2018-08" db="UniProtKB">
        <authorList>
            <consortium name="EnsemblPlants"/>
        </authorList>
    </citation>
    <scope>IDENTIFICATION</scope>
    <source>
        <strain evidence="3">Yugu1</strain>
    </source>
</reference>
<dbReference type="OMA" id="RIGKNSW"/>
<accession>K3ZLF2</accession>
<reference evidence="2" key="2">
    <citation type="submission" date="2015-07" db="EMBL/GenBank/DDBJ databases">
        <authorList>
            <person name="Noorani M."/>
        </authorList>
    </citation>
    <scope>NUCLEOTIDE SEQUENCE</scope>
    <source>
        <strain evidence="2">Yugu1</strain>
    </source>
</reference>
<keyword evidence="4" id="KW-1185">Reference proteome</keyword>
<dbReference type="OrthoDB" id="190265at2759"/>
<sequence>MCMYKVSATEHMCMYNFQHYYGGMYKGRCFWNVVYIGATVGYGTEPGGTKYRIGKNSWSGSWGDKGFVYLLRDSARVGVRGVAQQACYPTI</sequence>
<evidence type="ECO:0000313" key="3">
    <source>
        <dbReference type="EnsemblPlants" id="KQK94989"/>
    </source>
</evidence>
<dbReference type="Proteomes" id="UP000004995">
    <property type="component" value="Unassembled WGS sequence"/>
</dbReference>
<dbReference type="Pfam" id="PF00112">
    <property type="entry name" value="Peptidase_C1"/>
    <property type="match status" value="1"/>
</dbReference>
<organism evidence="3 4">
    <name type="scientific">Setaria italica</name>
    <name type="common">Foxtail millet</name>
    <name type="synonym">Panicum italicum</name>
    <dbReference type="NCBI Taxonomy" id="4555"/>
    <lineage>
        <taxon>Eukaryota</taxon>
        <taxon>Viridiplantae</taxon>
        <taxon>Streptophyta</taxon>
        <taxon>Embryophyta</taxon>
        <taxon>Tracheophyta</taxon>
        <taxon>Spermatophyta</taxon>
        <taxon>Magnoliopsida</taxon>
        <taxon>Liliopsida</taxon>
        <taxon>Poales</taxon>
        <taxon>Poaceae</taxon>
        <taxon>PACMAD clade</taxon>
        <taxon>Panicoideae</taxon>
        <taxon>Panicodae</taxon>
        <taxon>Paniceae</taxon>
        <taxon>Cenchrinae</taxon>
        <taxon>Setaria</taxon>
    </lineage>
</organism>
<name>K3ZLF2_SETIT</name>
<gene>
    <name evidence="2" type="ORF">SETIT_8G156100v2</name>
</gene>
<evidence type="ECO:0000313" key="2">
    <source>
        <dbReference type="EMBL" id="RCV38604.1"/>
    </source>
</evidence>
<evidence type="ECO:0000313" key="4">
    <source>
        <dbReference type="Proteomes" id="UP000004995"/>
    </source>
</evidence>
<dbReference type="eggNOG" id="KOG1543">
    <property type="taxonomic scope" value="Eukaryota"/>
</dbReference>
<dbReference type="Gene3D" id="3.90.70.10">
    <property type="entry name" value="Cysteine proteinases"/>
    <property type="match status" value="1"/>
</dbReference>
<dbReference type="EMBL" id="CM003535">
    <property type="protein sequence ID" value="RCV38604.1"/>
    <property type="molecule type" value="Genomic_DNA"/>
</dbReference>
<dbReference type="GO" id="GO:0008234">
    <property type="term" value="F:cysteine-type peptidase activity"/>
    <property type="evidence" value="ECO:0007669"/>
    <property type="project" value="InterPro"/>
</dbReference>
<feature type="domain" description="Peptidase C1A papain C-terminal" evidence="1">
    <location>
        <begin position="12"/>
        <end position="89"/>
    </location>
</feature>
<dbReference type="Gramene" id="KQK94989">
    <property type="protein sequence ID" value="KQK94989"/>
    <property type="gene ID" value="SETIT_027410mg"/>
</dbReference>
<dbReference type="HOGENOM" id="CLU_012184_8_4_1"/>
<dbReference type="EnsemblPlants" id="KQK94989">
    <property type="protein sequence ID" value="KQK94989"/>
    <property type="gene ID" value="SETIT_027410mg"/>
</dbReference>
<dbReference type="GO" id="GO:0006508">
    <property type="term" value="P:proteolysis"/>
    <property type="evidence" value="ECO:0007669"/>
    <property type="project" value="InterPro"/>
</dbReference>
<proteinExistence type="predicted"/>
<dbReference type="InterPro" id="IPR000668">
    <property type="entry name" value="Peptidase_C1A_C"/>
</dbReference>